<keyword evidence="1" id="KW-1133">Transmembrane helix</keyword>
<dbReference type="InterPro" id="IPR011989">
    <property type="entry name" value="ARM-like"/>
</dbReference>
<reference evidence="2 3" key="1">
    <citation type="journal article" date="2017" name="ISME J.">
        <title>Energy and carbon metabolisms in a deep terrestrial subsurface fluid microbial community.</title>
        <authorList>
            <person name="Momper L."/>
            <person name="Jungbluth S.P."/>
            <person name="Lee M.D."/>
            <person name="Amend J.P."/>
        </authorList>
    </citation>
    <scope>NUCLEOTIDE SEQUENCE [LARGE SCALE GENOMIC DNA]</scope>
    <source>
        <strain evidence="2">SURF_5</strain>
    </source>
</reference>
<accession>A0A3A4NKT8</accession>
<dbReference type="AlphaFoldDB" id="A0A3A4NKT8"/>
<keyword evidence="1" id="KW-0812">Transmembrane</keyword>
<dbReference type="Gene3D" id="1.25.10.10">
    <property type="entry name" value="Leucine-rich Repeat Variant"/>
    <property type="match status" value="2"/>
</dbReference>
<proteinExistence type="predicted"/>
<evidence type="ECO:0000313" key="3">
    <source>
        <dbReference type="Proteomes" id="UP000265882"/>
    </source>
</evidence>
<dbReference type="EMBL" id="QZKU01000068">
    <property type="protein sequence ID" value="RJP21308.1"/>
    <property type="molecule type" value="Genomic_DNA"/>
</dbReference>
<evidence type="ECO:0000256" key="1">
    <source>
        <dbReference type="SAM" id="Phobius"/>
    </source>
</evidence>
<dbReference type="Proteomes" id="UP000265882">
    <property type="component" value="Unassembled WGS sequence"/>
</dbReference>
<dbReference type="PROSITE" id="PS51257">
    <property type="entry name" value="PROKAR_LIPOPROTEIN"/>
    <property type="match status" value="1"/>
</dbReference>
<sequence>MQDTLKLIILVIIGITSCLTLLLLLAGIIRRIVQGRRYAVLDELRLKYHGLLKNIFRSEGSYDLSELVAKPGSAKWHAVEEVLLNFANGESYAEKARKILVELSYPSYYEVKLHARNVIACASAINKLGAMHSLGSVQNLIQCLDEENAEIVSVAVRSLSKIGAAEGLTAILERLPALIQKSLAARKTLEAFLLNFGPSAAPFLIERVRTADDLTKALLLEVLSQMRDSTAAVVAAENLTSASAEVRAKSLRVIESSAKDTGFAAWEKVAGLIDDPAWFVRMHAARALKLAPGDDMIPLLAKLMLDESWHVRSSASAALVERGDKALPIFLEALRSGDAYVRNSICEEILKGTYIEKLFTNLDDGDGYIFRQSRELARAMYQTGFRTPFEEYLEKGENLKIKQAITGIFEEDN</sequence>
<protein>
    <submittedName>
        <fullName evidence="2">HEAT repeat domain-containing protein</fullName>
    </submittedName>
</protein>
<dbReference type="SUPFAM" id="SSF48371">
    <property type="entry name" value="ARM repeat"/>
    <property type="match status" value="1"/>
</dbReference>
<comment type="caution">
    <text evidence="2">The sequence shown here is derived from an EMBL/GenBank/DDBJ whole genome shotgun (WGS) entry which is preliminary data.</text>
</comment>
<dbReference type="InterPro" id="IPR016024">
    <property type="entry name" value="ARM-type_fold"/>
</dbReference>
<gene>
    <name evidence="2" type="ORF">C4520_09850</name>
</gene>
<organism evidence="2 3">
    <name type="scientific">Abyssobacteria bacterium (strain SURF_5)</name>
    <dbReference type="NCBI Taxonomy" id="2093360"/>
    <lineage>
        <taxon>Bacteria</taxon>
        <taxon>Pseudomonadati</taxon>
        <taxon>Candidatus Hydrogenedentota</taxon>
        <taxon>Candidatus Abyssobacteria</taxon>
    </lineage>
</organism>
<dbReference type="Pfam" id="PF13646">
    <property type="entry name" value="HEAT_2"/>
    <property type="match status" value="1"/>
</dbReference>
<keyword evidence="1" id="KW-0472">Membrane</keyword>
<name>A0A3A4NKT8_ABYX5</name>
<evidence type="ECO:0000313" key="2">
    <source>
        <dbReference type="EMBL" id="RJP21308.1"/>
    </source>
</evidence>
<feature type="transmembrane region" description="Helical" evidence="1">
    <location>
        <begin position="7"/>
        <end position="29"/>
    </location>
</feature>